<dbReference type="SUPFAM" id="SSF52540">
    <property type="entry name" value="P-loop containing nucleoside triphosphate hydrolases"/>
    <property type="match status" value="1"/>
</dbReference>
<keyword evidence="2" id="KW-0106">Calcium</keyword>
<dbReference type="Proteomes" id="UP001187531">
    <property type="component" value="Unassembled WGS sequence"/>
</dbReference>
<keyword evidence="7" id="KW-1185">Reference proteome</keyword>
<dbReference type="GO" id="GO:0005509">
    <property type="term" value="F:calcium ion binding"/>
    <property type="evidence" value="ECO:0007669"/>
    <property type="project" value="InterPro"/>
</dbReference>
<name>A0AA88LH44_ARTSF</name>
<dbReference type="InterPro" id="IPR001806">
    <property type="entry name" value="Small_GTPase"/>
</dbReference>
<evidence type="ECO:0000256" key="2">
    <source>
        <dbReference type="ARBA" id="ARBA00022837"/>
    </source>
</evidence>
<accession>A0AA88LH44</accession>
<feature type="domain" description="EF-hand" evidence="5">
    <location>
        <begin position="15"/>
        <end position="50"/>
    </location>
</feature>
<dbReference type="SMART" id="SM00175">
    <property type="entry name" value="RAB"/>
    <property type="match status" value="1"/>
</dbReference>
<dbReference type="PRINTS" id="PR00449">
    <property type="entry name" value="RASTRNSFRMNG"/>
</dbReference>
<dbReference type="SMART" id="SM00054">
    <property type="entry name" value="EFh"/>
    <property type="match status" value="2"/>
</dbReference>
<sequence length="468" mass="53215">MFPCTLKRLATHQLTRMMYAENIFNQVDEDSDGYIGLPEFQKLCLRLKIDPCSSVDLFKQLDKDCDGKISLEEFSKSLNDHLNVKGDIILLSVESQLDQREREAEIKWEKYLSRLSTEAVDCLNKRYLHFKETYIRIYSFNNNVECLAIFEQLISNILEEIHVTIKEKQAIEEMIRKERHSHAAQLRELEEELESHITRVTEVALREAENKYREENERIRSELEVELAELRARVSIMNKIENLRGRESSGNADLKRKLSEALQENRRLMSTIAETEATLFVIQSENNRRTIQNFDSDGLFSHLVNEQSVQSSTDGGVIQSVSFDLGKQKRPLTYPGANKQNFRVSTPDSAIASFSTGEFSKKGTGSPDVSLLDELVEAKYYGVDEAPGFCVDGILGSGHSEERNSLLVDRVFKVVFAGNPAVGKSSFISRLVDGKFNSDTQSTVGVDFKVKTISIDNRTVTLQLWDTA</sequence>
<evidence type="ECO:0000313" key="6">
    <source>
        <dbReference type="EMBL" id="KAK2721470.1"/>
    </source>
</evidence>
<dbReference type="Pfam" id="PF13499">
    <property type="entry name" value="EF-hand_7"/>
    <property type="match status" value="1"/>
</dbReference>
<keyword evidence="1" id="KW-0547">Nucleotide-binding</keyword>
<dbReference type="InterPro" id="IPR050227">
    <property type="entry name" value="Rab"/>
</dbReference>
<proteinExistence type="predicted"/>
<feature type="coiled-coil region" evidence="4">
    <location>
        <begin position="172"/>
        <end position="278"/>
    </location>
</feature>
<feature type="domain" description="EF-hand" evidence="5">
    <location>
        <begin position="56"/>
        <end position="84"/>
    </location>
</feature>
<dbReference type="Pfam" id="PF00071">
    <property type="entry name" value="Ras"/>
    <property type="match status" value="1"/>
</dbReference>
<reference evidence="6" key="1">
    <citation type="submission" date="2023-07" db="EMBL/GenBank/DDBJ databases">
        <title>Chromosome-level genome assembly of Artemia franciscana.</title>
        <authorList>
            <person name="Jo E."/>
        </authorList>
    </citation>
    <scope>NUCLEOTIDE SEQUENCE</scope>
    <source>
        <tissue evidence="6">Whole body</tissue>
    </source>
</reference>
<evidence type="ECO:0000256" key="3">
    <source>
        <dbReference type="ARBA" id="ARBA00023134"/>
    </source>
</evidence>
<protein>
    <recommendedName>
        <fullName evidence="5">EF-hand domain-containing protein</fullName>
    </recommendedName>
</protein>
<dbReference type="InterPro" id="IPR011992">
    <property type="entry name" value="EF-hand-dom_pair"/>
</dbReference>
<gene>
    <name evidence="6" type="ORF">QYM36_003680</name>
</gene>
<dbReference type="PANTHER" id="PTHR47977">
    <property type="entry name" value="RAS-RELATED PROTEIN RAB"/>
    <property type="match status" value="1"/>
</dbReference>
<dbReference type="CDD" id="cd00051">
    <property type="entry name" value="EFh"/>
    <property type="match status" value="1"/>
</dbReference>
<evidence type="ECO:0000313" key="7">
    <source>
        <dbReference type="Proteomes" id="UP001187531"/>
    </source>
</evidence>
<dbReference type="InterPro" id="IPR002048">
    <property type="entry name" value="EF_hand_dom"/>
</dbReference>
<dbReference type="SUPFAM" id="SSF47473">
    <property type="entry name" value="EF-hand"/>
    <property type="match status" value="1"/>
</dbReference>
<dbReference type="AlphaFoldDB" id="A0AA88LH44"/>
<dbReference type="GO" id="GO:0003924">
    <property type="term" value="F:GTPase activity"/>
    <property type="evidence" value="ECO:0007669"/>
    <property type="project" value="InterPro"/>
</dbReference>
<dbReference type="PROSITE" id="PS50222">
    <property type="entry name" value="EF_HAND_2"/>
    <property type="match status" value="2"/>
</dbReference>
<dbReference type="PROSITE" id="PS51419">
    <property type="entry name" value="RAB"/>
    <property type="match status" value="1"/>
</dbReference>
<dbReference type="Gene3D" id="3.40.50.300">
    <property type="entry name" value="P-loop containing nucleotide triphosphate hydrolases"/>
    <property type="match status" value="1"/>
</dbReference>
<dbReference type="Gene3D" id="1.10.238.10">
    <property type="entry name" value="EF-hand"/>
    <property type="match status" value="1"/>
</dbReference>
<keyword evidence="4" id="KW-0175">Coiled coil</keyword>
<dbReference type="GO" id="GO:0005525">
    <property type="term" value="F:GTP binding"/>
    <property type="evidence" value="ECO:0007669"/>
    <property type="project" value="UniProtKB-KW"/>
</dbReference>
<evidence type="ECO:0000256" key="4">
    <source>
        <dbReference type="SAM" id="Coils"/>
    </source>
</evidence>
<comment type="caution">
    <text evidence="6">The sequence shown here is derived from an EMBL/GenBank/DDBJ whole genome shotgun (WGS) entry which is preliminary data.</text>
</comment>
<dbReference type="InterPro" id="IPR018247">
    <property type="entry name" value="EF_Hand_1_Ca_BS"/>
</dbReference>
<keyword evidence="3" id="KW-0342">GTP-binding</keyword>
<dbReference type="EMBL" id="JAVRJZ010000006">
    <property type="protein sequence ID" value="KAK2721470.1"/>
    <property type="molecule type" value="Genomic_DNA"/>
</dbReference>
<evidence type="ECO:0000259" key="5">
    <source>
        <dbReference type="PROSITE" id="PS50222"/>
    </source>
</evidence>
<feature type="non-terminal residue" evidence="6">
    <location>
        <position position="1"/>
    </location>
</feature>
<evidence type="ECO:0000256" key="1">
    <source>
        <dbReference type="ARBA" id="ARBA00022741"/>
    </source>
</evidence>
<dbReference type="PROSITE" id="PS00018">
    <property type="entry name" value="EF_HAND_1"/>
    <property type="match status" value="2"/>
</dbReference>
<dbReference type="InterPro" id="IPR027417">
    <property type="entry name" value="P-loop_NTPase"/>
</dbReference>
<organism evidence="6 7">
    <name type="scientific">Artemia franciscana</name>
    <name type="common">Brine shrimp</name>
    <name type="synonym">Artemia sanfranciscana</name>
    <dbReference type="NCBI Taxonomy" id="6661"/>
    <lineage>
        <taxon>Eukaryota</taxon>
        <taxon>Metazoa</taxon>
        <taxon>Ecdysozoa</taxon>
        <taxon>Arthropoda</taxon>
        <taxon>Crustacea</taxon>
        <taxon>Branchiopoda</taxon>
        <taxon>Anostraca</taxon>
        <taxon>Artemiidae</taxon>
        <taxon>Artemia</taxon>
    </lineage>
</organism>